<dbReference type="EMBL" id="LAVV01012020">
    <property type="protein sequence ID" value="KNZ47104.1"/>
    <property type="molecule type" value="Genomic_DNA"/>
</dbReference>
<evidence type="ECO:0000256" key="1">
    <source>
        <dbReference type="SAM" id="MobiDB-lite"/>
    </source>
</evidence>
<protein>
    <submittedName>
        <fullName evidence="2">Uncharacterized protein</fullName>
    </submittedName>
</protein>
<dbReference type="Proteomes" id="UP000037035">
    <property type="component" value="Unassembled WGS sequence"/>
</dbReference>
<feature type="region of interest" description="Disordered" evidence="1">
    <location>
        <begin position="17"/>
        <end position="37"/>
    </location>
</feature>
<gene>
    <name evidence="2" type="ORF">VP01_6672g1</name>
</gene>
<organism evidence="2 3">
    <name type="scientific">Puccinia sorghi</name>
    <dbReference type="NCBI Taxonomy" id="27349"/>
    <lineage>
        <taxon>Eukaryota</taxon>
        <taxon>Fungi</taxon>
        <taxon>Dikarya</taxon>
        <taxon>Basidiomycota</taxon>
        <taxon>Pucciniomycotina</taxon>
        <taxon>Pucciniomycetes</taxon>
        <taxon>Pucciniales</taxon>
        <taxon>Pucciniaceae</taxon>
        <taxon>Puccinia</taxon>
    </lineage>
</organism>
<keyword evidence="3" id="KW-1185">Reference proteome</keyword>
<evidence type="ECO:0000313" key="2">
    <source>
        <dbReference type="EMBL" id="KNZ47104.1"/>
    </source>
</evidence>
<feature type="compositionally biased region" description="Polar residues" evidence="1">
    <location>
        <begin position="19"/>
        <end position="37"/>
    </location>
</feature>
<feature type="non-terminal residue" evidence="2">
    <location>
        <position position="1"/>
    </location>
</feature>
<dbReference type="AlphaFoldDB" id="A0A0L6UEX4"/>
<dbReference type="VEuPathDB" id="FungiDB:VP01_6672g1"/>
<comment type="caution">
    <text evidence="2">The sequence shown here is derived from an EMBL/GenBank/DDBJ whole genome shotgun (WGS) entry which is preliminary data.</text>
</comment>
<name>A0A0L6UEX4_9BASI</name>
<sequence>LKNREYIRLKRLKAAKAKSSQGQIDSSLKGTKQPSPLWSQTDHVNQVSPNLDQVCAMLNETENSLSREVSYPVSNDD</sequence>
<reference evidence="2 3" key="1">
    <citation type="submission" date="2015-08" db="EMBL/GenBank/DDBJ databases">
        <title>Next Generation Sequencing and Analysis of the Genome of Puccinia sorghi L Schw, the Causal Agent of Maize Common Rust.</title>
        <authorList>
            <person name="Rochi L."/>
            <person name="Burguener G."/>
            <person name="Darino M."/>
            <person name="Turjanski A."/>
            <person name="Kreff E."/>
            <person name="Dieguez M.J."/>
            <person name="Sacco F."/>
        </authorList>
    </citation>
    <scope>NUCLEOTIDE SEQUENCE [LARGE SCALE GENOMIC DNA]</scope>
    <source>
        <strain evidence="2 3">RO10H11247</strain>
    </source>
</reference>
<evidence type="ECO:0000313" key="3">
    <source>
        <dbReference type="Proteomes" id="UP000037035"/>
    </source>
</evidence>
<accession>A0A0L6UEX4</accession>
<proteinExistence type="predicted"/>